<dbReference type="EMBL" id="BAAANY010000009">
    <property type="protein sequence ID" value="GAA1676777.1"/>
    <property type="molecule type" value="Genomic_DNA"/>
</dbReference>
<evidence type="ECO:0000313" key="3">
    <source>
        <dbReference type="Proteomes" id="UP001500618"/>
    </source>
</evidence>
<feature type="region of interest" description="Disordered" evidence="1">
    <location>
        <begin position="1"/>
        <end position="41"/>
    </location>
</feature>
<reference evidence="2 3" key="1">
    <citation type="journal article" date="2019" name="Int. J. Syst. Evol. Microbiol.">
        <title>The Global Catalogue of Microorganisms (GCM) 10K type strain sequencing project: providing services to taxonomists for standard genome sequencing and annotation.</title>
        <authorList>
            <consortium name="The Broad Institute Genomics Platform"/>
            <consortium name="The Broad Institute Genome Sequencing Center for Infectious Disease"/>
            <person name="Wu L."/>
            <person name="Ma J."/>
        </authorList>
    </citation>
    <scope>NUCLEOTIDE SEQUENCE [LARGE SCALE GENOMIC DNA]</scope>
    <source>
        <strain evidence="2 3">JCM 14718</strain>
    </source>
</reference>
<sequence>MAVVLAGAPARRVPVRPPRRATAASHRAATDPCSPPGAADAVPISAIGGSGIDAAGRPATGSARIGATTVHAR</sequence>
<evidence type="ECO:0000256" key="1">
    <source>
        <dbReference type="SAM" id="MobiDB-lite"/>
    </source>
</evidence>
<dbReference type="Proteomes" id="UP001500618">
    <property type="component" value="Unassembled WGS sequence"/>
</dbReference>
<protein>
    <submittedName>
        <fullName evidence="2">Uncharacterized protein</fullName>
    </submittedName>
</protein>
<proteinExistence type="predicted"/>
<feature type="compositionally biased region" description="Low complexity" evidence="1">
    <location>
        <begin position="1"/>
        <end position="12"/>
    </location>
</feature>
<feature type="region of interest" description="Disordered" evidence="1">
    <location>
        <begin position="53"/>
        <end position="73"/>
    </location>
</feature>
<name>A0ABN2GVE5_9ACTN</name>
<accession>A0ABN2GVE5</accession>
<gene>
    <name evidence="2" type="ORF">GCM10009765_27630</name>
</gene>
<keyword evidence="3" id="KW-1185">Reference proteome</keyword>
<organism evidence="2 3">
    <name type="scientific">Fodinicola feengrottensis</name>
    <dbReference type="NCBI Taxonomy" id="435914"/>
    <lineage>
        <taxon>Bacteria</taxon>
        <taxon>Bacillati</taxon>
        <taxon>Actinomycetota</taxon>
        <taxon>Actinomycetes</taxon>
        <taxon>Mycobacteriales</taxon>
        <taxon>Fodinicola</taxon>
    </lineage>
</organism>
<comment type="caution">
    <text evidence="2">The sequence shown here is derived from an EMBL/GenBank/DDBJ whole genome shotgun (WGS) entry which is preliminary data.</text>
</comment>
<evidence type="ECO:0000313" key="2">
    <source>
        <dbReference type="EMBL" id="GAA1676777.1"/>
    </source>
</evidence>